<name>A0A172ZME7_9BACL</name>
<accession>A0A172ZME7</accession>
<reference evidence="1 2" key="2">
    <citation type="journal article" date="2016" name="Int. J. Syst. Evol. Microbiol.">
        <title>Paenibacillus bovis sp. nov., isolated from raw yak (Bos grunniens) milk.</title>
        <authorList>
            <person name="Gao C."/>
            <person name="Han J."/>
            <person name="Liu Z."/>
            <person name="Xu X."/>
            <person name="Hang F."/>
            <person name="Wu Z."/>
        </authorList>
    </citation>
    <scope>NUCLEOTIDE SEQUENCE [LARGE SCALE GENOMIC DNA]</scope>
    <source>
        <strain evidence="1 2">BD3526</strain>
    </source>
</reference>
<dbReference type="AlphaFoldDB" id="A0A172ZME7"/>
<gene>
    <name evidence="1" type="ORF">AR543_14060</name>
</gene>
<reference evidence="2" key="1">
    <citation type="submission" date="2015-10" db="EMBL/GenBank/DDBJ databases">
        <title>Genome of Paenibacillus bovis sp. nov.</title>
        <authorList>
            <person name="Wu Z."/>
            <person name="Gao C."/>
            <person name="Liu Z."/>
            <person name="Zheng H."/>
        </authorList>
    </citation>
    <scope>NUCLEOTIDE SEQUENCE [LARGE SCALE GENOMIC DNA]</scope>
    <source>
        <strain evidence="2">BD3526</strain>
    </source>
</reference>
<evidence type="ECO:0000313" key="2">
    <source>
        <dbReference type="Proteomes" id="UP000078148"/>
    </source>
</evidence>
<dbReference type="KEGG" id="pbv:AR543_14060"/>
<protein>
    <submittedName>
        <fullName evidence="1">Uncharacterized protein</fullName>
    </submittedName>
</protein>
<dbReference type="EMBL" id="CP013023">
    <property type="protein sequence ID" value="ANF98821.1"/>
    <property type="molecule type" value="Genomic_DNA"/>
</dbReference>
<dbReference type="Proteomes" id="UP000078148">
    <property type="component" value="Chromosome"/>
</dbReference>
<keyword evidence="2" id="KW-1185">Reference proteome</keyword>
<sequence length="137" mass="16444">MERSERAFILGKQAIDELKEKKGRISYRNISEVSKKFDSTGKGIHPNSVKSNTKLYDYYKQNCKRHVANKKLNGQFLTELQNRKYHEIKLNRYKTNLQKRYEKYTKSELIELLIHAENHIASQNQMWIKEQFSKFKD</sequence>
<proteinExistence type="predicted"/>
<dbReference type="OrthoDB" id="2734700at2"/>
<organism evidence="1 2">
    <name type="scientific">Paenibacillus bovis</name>
    <dbReference type="NCBI Taxonomy" id="1616788"/>
    <lineage>
        <taxon>Bacteria</taxon>
        <taxon>Bacillati</taxon>
        <taxon>Bacillota</taxon>
        <taxon>Bacilli</taxon>
        <taxon>Bacillales</taxon>
        <taxon>Paenibacillaceae</taxon>
        <taxon>Paenibacillus</taxon>
    </lineage>
</organism>
<evidence type="ECO:0000313" key="1">
    <source>
        <dbReference type="EMBL" id="ANF98821.1"/>
    </source>
</evidence>
<dbReference type="STRING" id="1616788.AR543_14060"/>